<comment type="caution">
    <text evidence="3">The sequence shown here is derived from an EMBL/GenBank/DDBJ whole genome shotgun (WGS) entry which is preliminary data.</text>
</comment>
<feature type="transmembrane region" description="Helical" evidence="1">
    <location>
        <begin position="75"/>
        <end position="98"/>
    </location>
</feature>
<dbReference type="AlphaFoldDB" id="A0A9D1F546"/>
<gene>
    <name evidence="3" type="ORF">IAB46_09210</name>
</gene>
<feature type="transmembrane region" description="Helical" evidence="1">
    <location>
        <begin position="118"/>
        <end position="144"/>
    </location>
</feature>
<organism evidence="3 4">
    <name type="scientific">Candidatus Scybalocola faecigallinarum</name>
    <dbReference type="NCBI Taxonomy" id="2840941"/>
    <lineage>
        <taxon>Bacteria</taxon>
        <taxon>Bacillati</taxon>
        <taxon>Bacillota</taxon>
        <taxon>Clostridia</taxon>
        <taxon>Lachnospirales</taxon>
        <taxon>Lachnospiraceae</taxon>
        <taxon>Lachnospiraceae incertae sedis</taxon>
        <taxon>Candidatus Scybalocola (ex Gilroy et al. 2021)</taxon>
    </lineage>
</organism>
<protein>
    <submittedName>
        <fullName evidence="3">DUF4405 domain-containing protein</fullName>
    </submittedName>
</protein>
<keyword evidence="1" id="KW-0472">Membrane</keyword>
<keyword evidence="1" id="KW-1133">Transmembrane helix</keyword>
<dbReference type="SUPFAM" id="SSF81342">
    <property type="entry name" value="Transmembrane di-heme cytochromes"/>
    <property type="match status" value="1"/>
</dbReference>
<dbReference type="Proteomes" id="UP000823927">
    <property type="component" value="Unassembled WGS sequence"/>
</dbReference>
<feature type="transmembrane region" description="Helical" evidence="1">
    <location>
        <begin position="156"/>
        <end position="177"/>
    </location>
</feature>
<dbReference type="InterPro" id="IPR025517">
    <property type="entry name" value="DUF4405"/>
</dbReference>
<dbReference type="EMBL" id="DVIT01000031">
    <property type="protein sequence ID" value="HIS47711.1"/>
    <property type="molecule type" value="Genomic_DNA"/>
</dbReference>
<feature type="transmembrane region" description="Helical" evidence="1">
    <location>
        <begin position="200"/>
        <end position="221"/>
    </location>
</feature>
<dbReference type="GO" id="GO:0022904">
    <property type="term" value="P:respiratory electron transport chain"/>
    <property type="evidence" value="ECO:0007669"/>
    <property type="project" value="InterPro"/>
</dbReference>
<dbReference type="GO" id="GO:0016020">
    <property type="term" value="C:membrane"/>
    <property type="evidence" value="ECO:0007669"/>
    <property type="project" value="InterPro"/>
</dbReference>
<evidence type="ECO:0000313" key="4">
    <source>
        <dbReference type="Proteomes" id="UP000823927"/>
    </source>
</evidence>
<feature type="domain" description="Flavinylation-associated cytochrome" evidence="2">
    <location>
        <begin position="79"/>
        <end position="138"/>
    </location>
</feature>
<accession>A0A9D1F546</accession>
<evidence type="ECO:0000259" key="2">
    <source>
        <dbReference type="Pfam" id="PF14358"/>
    </source>
</evidence>
<feature type="transmembrane region" description="Helical" evidence="1">
    <location>
        <begin position="36"/>
        <end position="54"/>
    </location>
</feature>
<dbReference type="InterPro" id="IPR016174">
    <property type="entry name" value="Di-haem_cyt_TM"/>
</dbReference>
<reference evidence="3" key="1">
    <citation type="submission" date="2020-10" db="EMBL/GenBank/DDBJ databases">
        <authorList>
            <person name="Gilroy R."/>
        </authorList>
    </citation>
    <scope>NUCLEOTIDE SEQUENCE</scope>
    <source>
        <strain evidence="3">CHK178-757</strain>
    </source>
</reference>
<name>A0A9D1F546_9FIRM</name>
<reference evidence="3" key="2">
    <citation type="journal article" date="2021" name="PeerJ">
        <title>Extensive microbial diversity within the chicken gut microbiome revealed by metagenomics and culture.</title>
        <authorList>
            <person name="Gilroy R."/>
            <person name="Ravi A."/>
            <person name="Getino M."/>
            <person name="Pursley I."/>
            <person name="Horton D.L."/>
            <person name="Alikhan N.F."/>
            <person name="Baker D."/>
            <person name="Gharbi K."/>
            <person name="Hall N."/>
            <person name="Watson M."/>
            <person name="Adriaenssens E.M."/>
            <person name="Foster-Nyarko E."/>
            <person name="Jarju S."/>
            <person name="Secka A."/>
            <person name="Antonio M."/>
            <person name="Oren A."/>
            <person name="Chaudhuri R.R."/>
            <person name="La Ragione R."/>
            <person name="Hildebrand F."/>
            <person name="Pallen M.J."/>
        </authorList>
    </citation>
    <scope>NUCLEOTIDE SEQUENCE</scope>
    <source>
        <strain evidence="3">CHK178-757</strain>
    </source>
</reference>
<keyword evidence="1" id="KW-0812">Transmembrane</keyword>
<evidence type="ECO:0000313" key="3">
    <source>
        <dbReference type="EMBL" id="HIS47711.1"/>
    </source>
</evidence>
<dbReference type="Pfam" id="PF14358">
    <property type="entry name" value="DUF4405"/>
    <property type="match status" value="1"/>
</dbReference>
<sequence>MSYKMTGKILTDLVMTILLLLLMARQITGDSAHEWLGAAMFVLWVLHHVFNFRWYTHLLPGKAEPLKKLYPPARIVRIIVNFLLLLSMLGTMISGVILSREVFDFLPISGGIALARPMHVLCAFWGFVLMAVHLGLHWSMVLVMFRRIRGPVSSKFLKIALPVAGGAVAVYGLYAFIKNRFLSYMLLTSSFVFFDFERPLLLFFTEYIGIMGLFVFLAYYGSRIFRRPKSRTKS</sequence>
<proteinExistence type="predicted"/>
<evidence type="ECO:0000256" key="1">
    <source>
        <dbReference type="SAM" id="Phobius"/>
    </source>
</evidence>